<feature type="transmembrane region" description="Helical" evidence="1">
    <location>
        <begin position="57"/>
        <end position="79"/>
    </location>
</feature>
<dbReference type="AlphaFoldDB" id="A0A9W6W6C9"/>
<evidence type="ECO:0000313" key="3">
    <source>
        <dbReference type="Proteomes" id="UP001165079"/>
    </source>
</evidence>
<sequence>MCFAGGAAGDGLCLNALAASWSGKVVFAVGDGPPGGEGHGSPPGFAYARAMTPRLRVAAHLSGGALLLIVGLAVQRLAIVAVQGFTVPDGMSLMLLVAVGAFDAWVWVKCLRLARVRAARR</sequence>
<evidence type="ECO:0000313" key="2">
    <source>
        <dbReference type="EMBL" id="GLZ81397.1"/>
    </source>
</evidence>
<reference evidence="2" key="1">
    <citation type="submission" date="2023-03" db="EMBL/GenBank/DDBJ databases">
        <title>Actinorhabdospora filicis NBRC 111898.</title>
        <authorList>
            <person name="Ichikawa N."/>
            <person name="Sato H."/>
            <person name="Tonouchi N."/>
        </authorList>
    </citation>
    <scope>NUCLEOTIDE SEQUENCE</scope>
    <source>
        <strain evidence="2">NBRC 111898</strain>
    </source>
</reference>
<keyword evidence="1" id="KW-0472">Membrane</keyword>
<name>A0A9W6W6C9_9ACTN</name>
<organism evidence="2 3">
    <name type="scientific">Actinorhabdospora filicis</name>
    <dbReference type="NCBI Taxonomy" id="1785913"/>
    <lineage>
        <taxon>Bacteria</taxon>
        <taxon>Bacillati</taxon>
        <taxon>Actinomycetota</taxon>
        <taxon>Actinomycetes</taxon>
        <taxon>Micromonosporales</taxon>
        <taxon>Micromonosporaceae</taxon>
        <taxon>Actinorhabdospora</taxon>
    </lineage>
</organism>
<protein>
    <submittedName>
        <fullName evidence="2">Uncharacterized protein</fullName>
    </submittedName>
</protein>
<proteinExistence type="predicted"/>
<feature type="transmembrane region" description="Helical" evidence="1">
    <location>
        <begin position="91"/>
        <end position="111"/>
    </location>
</feature>
<accession>A0A9W6W6C9</accession>
<evidence type="ECO:0000256" key="1">
    <source>
        <dbReference type="SAM" id="Phobius"/>
    </source>
</evidence>
<dbReference type="EMBL" id="BSTX01000005">
    <property type="protein sequence ID" value="GLZ81397.1"/>
    <property type="molecule type" value="Genomic_DNA"/>
</dbReference>
<comment type="caution">
    <text evidence="2">The sequence shown here is derived from an EMBL/GenBank/DDBJ whole genome shotgun (WGS) entry which is preliminary data.</text>
</comment>
<keyword evidence="3" id="KW-1185">Reference proteome</keyword>
<keyword evidence="1" id="KW-0812">Transmembrane</keyword>
<dbReference type="Proteomes" id="UP001165079">
    <property type="component" value="Unassembled WGS sequence"/>
</dbReference>
<keyword evidence="1" id="KW-1133">Transmembrane helix</keyword>
<gene>
    <name evidence="2" type="ORF">Afil01_62040</name>
</gene>